<protein>
    <submittedName>
        <fullName evidence="2">Uncharacterized protein</fullName>
    </submittedName>
</protein>
<feature type="region of interest" description="Disordered" evidence="1">
    <location>
        <begin position="542"/>
        <end position="564"/>
    </location>
</feature>
<dbReference type="PROSITE" id="PS51257">
    <property type="entry name" value="PROKAR_LIPOPROTEIN"/>
    <property type="match status" value="1"/>
</dbReference>
<name>A0A3N1NZS9_9GAMM</name>
<dbReference type="Gene3D" id="2.60.120.260">
    <property type="entry name" value="Galactose-binding domain-like"/>
    <property type="match status" value="1"/>
</dbReference>
<dbReference type="RefSeq" id="WP_123638649.1">
    <property type="nucleotide sequence ID" value="NZ_RJUK01000001.1"/>
</dbReference>
<dbReference type="Gene3D" id="2.60.120.560">
    <property type="entry name" value="Exo-inulinase, domain 1"/>
    <property type="match status" value="1"/>
</dbReference>
<sequence length="1033" mass="117152">MFKRFKEFSLVFIIGLTSCVSQEGAKETTTGVRSDSGQVAEENDAPILTANPFYWTPEHIDNQKVMILDGTIEKYQGKYLLTGYPSNGNGYFSKDLRYWSEPYELISSSESTLPEWVSDPAFENNDQYVGSRYKAYGAGDVVFHNGVFFHVFNGVGLIHGKPETIYDEPEFFHSLPEHPYGRGIDPQFFVAHDGTLLYIRKVQPFEFPRAEGIGEAWFWKVGDSFLNAPYKPGEIDATHGHEVLSGEKGRWEAFNKFNFEGPEMYYRNGQYYLLFVGNHFSPRTGLYDTGVAQNADYKTMSNADKYPGKLLTRNLERLLLKYTPILPTSEHGAQEYRLTFSKPDSNWDNPAYDDSNWTLAEGGFGYPEIEQSTVIPSIVNNYEKNNGKKWGHEEGPAAIWLRRSFNLDTVPERIILRHHFEALGTLSVNGHVLIDRRNDNSPERGFQNTEIPQHMLRKGENVVAVAARTMDEKKFHQVDFGVYDTNGEPYEPDIVIPSQPNILKGLNGFETWVVYKALWNNDNGQGKDRIYFWDDEMVTEGPTAKSSPVKPLESSAPSLTLDFNNTDKSKMEARRTIGFSKNGELSMSGESAKHILFSTSPIANGYVESHVQFAGVGQDDLAQASEASRTGLEMLAGIIAWYQDDDSWVEVLLDRVNDSVVVVDRLEGIEKRTTYALPDSFAFLDDDSRIANFKEPFHPLRVYRNGNSLFAEVGHYKVNNDQPIFIDDRIDSAGRMGLVSRTDTDVLMDNVSMTRGFEENDAYINGWDKTWSVTETGLKPPTDGRQISIKGDGLLNYEFSVNASSSTLPSRGYAGVVVHWVDEKNYMLARTNFREETHELVHVKDGKSTVITESSAYRDVTYGHSNHKGDTQTQYEYDLRAESRLSMARILWHSGFNNYLSVTYRLPNVESENFGIEYFDGGQWTVAPVAYDFNGRGRFHDATFNADVTADRVRLNVPEGENRPFSFVVREEVSAQNFYRVAKEGGRVMVWVNNELQFDVVDPLAGEPGRVGLYAENVDLEFDSITHFERVRF</sequence>
<keyword evidence="3" id="KW-1185">Reference proteome</keyword>
<evidence type="ECO:0000313" key="2">
    <source>
        <dbReference type="EMBL" id="ROQ21705.1"/>
    </source>
</evidence>
<dbReference type="SUPFAM" id="SSF75005">
    <property type="entry name" value="Arabinanase/levansucrase/invertase"/>
    <property type="match status" value="1"/>
</dbReference>
<dbReference type="OrthoDB" id="9997at2"/>
<gene>
    <name evidence="2" type="ORF">EDC38_2331</name>
</gene>
<dbReference type="EMBL" id="RJUK01000001">
    <property type="protein sequence ID" value="ROQ21705.1"/>
    <property type="molecule type" value="Genomic_DNA"/>
</dbReference>
<feature type="compositionally biased region" description="Polar residues" evidence="1">
    <location>
        <begin position="555"/>
        <end position="564"/>
    </location>
</feature>
<accession>A0A3N1NZS9</accession>
<evidence type="ECO:0000313" key="3">
    <source>
        <dbReference type="Proteomes" id="UP000273643"/>
    </source>
</evidence>
<dbReference type="InterPro" id="IPR023296">
    <property type="entry name" value="Glyco_hydro_beta-prop_sf"/>
</dbReference>
<reference evidence="2 3" key="1">
    <citation type="submission" date="2018-11" db="EMBL/GenBank/DDBJ databases">
        <title>Genomic Encyclopedia of Type Strains, Phase IV (KMG-IV): sequencing the most valuable type-strain genomes for metagenomic binning, comparative biology and taxonomic classification.</title>
        <authorList>
            <person name="Goeker M."/>
        </authorList>
    </citation>
    <scope>NUCLEOTIDE SEQUENCE [LARGE SCALE GENOMIC DNA]</scope>
    <source>
        <strain evidence="2 3">DSM 16974</strain>
    </source>
</reference>
<dbReference type="Gene3D" id="2.115.10.20">
    <property type="entry name" value="Glycosyl hydrolase domain, family 43"/>
    <property type="match status" value="1"/>
</dbReference>
<proteinExistence type="predicted"/>
<evidence type="ECO:0000256" key="1">
    <source>
        <dbReference type="SAM" id="MobiDB-lite"/>
    </source>
</evidence>
<organism evidence="2 3">
    <name type="scientific">Marinimicrobium koreense</name>
    <dbReference type="NCBI Taxonomy" id="306545"/>
    <lineage>
        <taxon>Bacteria</taxon>
        <taxon>Pseudomonadati</taxon>
        <taxon>Pseudomonadota</taxon>
        <taxon>Gammaproteobacteria</taxon>
        <taxon>Cellvibrionales</taxon>
        <taxon>Cellvibrionaceae</taxon>
        <taxon>Marinimicrobium</taxon>
    </lineage>
</organism>
<comment type="caution">
    <text evidence="2">The sequence shown here is derived from an EMBL/GenBank/DDBJ whole genome shotgun (WGS) entry which is preliminary data.</text>
</comment>
<dbReference type="Proteomes" id="UP000273643">
    <property type="component" value="Unassembled WGS sequence"/>
</dbReference>
<dbReference type="AlphaFoldDB" id="A0A3N1NZS9"/>